<dbReference type="PANTHER" id="PTHR43767">
    <property type="entry name" value="LONG-CHAIN-FATTY-ACID--COA LIGASE"/>
    <property type="match status" value="1"/>
</dbReference>
<dbReference type="AlphaFoldDB" id="K6Q029"/>
<dbReference type="Pfam" id="PF13193">
    <property type="entry name" value="AMP-binding_C"/>
    <property type="match status" value="1"/>
</dbReference>
<reference evidence="6" key="1">
    <citation type="submission" date="2010-10" db="EMBL/GenBank/DDBJ databases">
        <authorList>
            <consortium name="US DOE Joint Genome Institute (JGI-PGF)"/>
            <person name="Lucas S."/>
            <person name="Copeland A."/>
            <person name="Lapidus A."/>
            <person name="Bruce D."/>
            <person name="Goodwin L."/>
            <person name="Pitluck S."/>
            <person name="Kyrpides N."/>
            <person name="Mavromatis K."/>
            <person name="Detter J.C."/>
            <person name="Han C."/>
            <person name="Land M."/>
            <person name="Hauser L."/>
            <person name="Markowitz V."/>
            <person name="Cheng J.-F."/>
            <person name="Hugenholtz P."/>
            <person name="Woyke T."/>
            <person name="Wu D."/>
            <person name="Pukall R."/>
            <person name="Wahrenburg C."/>
            <person name="Brambilla E."/>
            <person name="Klenk H.-P."/>
            <person name="Eisen J.A."/>
        </authorList>
    </citation>
    <scope>NUCLEOTIDE SEQUENCE [LARGE SCALE GENOMIC DNA]</scope>
    <source>
        <strain evidence="6">DSM 13965</strain>
    </source>
</reference>
<dbReference type="CDD" id="cd17631">
    <property type="entry name" value="FACL_FadD13-like"/>
    <property type="match status" value="1"/>
</dbReference>
<dbReference type="InterPro" id="IPR000873">
    <property type="entry name" value="AMP-dep_synth/lig_dom"/>
</dbReference>
<protein>
    <submittedName>
        <fullName evidence="6">Acyl-CoA synthetase (AMP-forming)/AMP-acid ligase II</fullName>
    </submittedName>
</protein>
<dbReference type="Proteomes" id="UP000005710">
    <property type="component" value="Unassembled WGS sequence"/>
</dbReference>
<dbReference type="EMBL" id="AENY02000003">
    <property type="protein sequence ID" value="EKP94428.1"/>
    <property type="molecule type" value="Genomic_DNA"/>
</dbReference>
<dbReference type="Gene3D" id="3.40.50.12780">
    <property type="entry name" value="N-terminal domain of ligase-like"/>
    <property type="match status" value="1"/>
</dbReference>
<feature type="domain" description="AMP-dependent synthetase/ligase" evidence="4">
    <location>
        <begin position="22"/>
        <end position="427"/>
    </location>
</feature>
<accession>K6Q029</accession>
<dbReference type="SUPFAM" id="SSF56801">
    <property type="entry name" value="Acetyl-CoA synthetase-like"/>
    <property type="match status" value="1"/>
</dbReference>
<evidence type="ECO:0000259" key="4">
    <source>
        <dbReference type="Pfam" id="PF00501"/>
    </source>
</evidence>
<dbReference type="HOGENOM" id="CLU_000022_59_0_9"/>
<evidence type="ECO:0000259" key="5">
    <source>
        <dbReference type="Pfam" id="PF13193"/>
    </source>
</evidence>
<name>K6Q029_9FIRM</name>
<sequence>MPPAPDDPALRLALRNTIGDALRRSARKHRDRIALHFGDRRWTYAGLDAAVTRLARALLAMGLEPGDRVAALGRNSDTYVLLFLACARAGFIHVPVNFMLTGRELLYILNQSGSRAVFYDAQLEPAVAAVRDQAAATLFATMESLLETVLAAGPGEEGSGAAPGAGSPAPASGSPASAGGAPDAAAGGAPDAGGDAGDDAGGDAAGDAAFAAVDEDQVVQLLYTSGTTAAPKGAMMTHRALLAEYLSCIVELDIQHHDRCLHALPLYHSAQMHVFLMPQLLVGATGWILPAPVPEVCLPLIARQRINSMFAPPTVWINFLRHPEFDRHDLSSLKKVYYGASIMPVPVLQELRQRLPGVAVYNCYGQSEIAPLATVLRPEEHDARPASAGRPVLHVETRVVDPDMRDVPPGQLGEIVHRSPQLLVGYWEKPEETAEAFQGGWFHSGDLGYMDEEGYLYVVDRIKDVINTGGVLVASREVEEVLYTHPAVSEVAVIALPDPRWIEAVTAVVVLKRGATATADDLIAHARQHLAPFKVPKRVIFVDDLPRNASGKILKRELRARFAEGTG</sequence>
<dbReference type="PANTHER" id="PTHR43767:SF7">
    <property type="entry name" value="MEDIUM_LONG-CHAIN-FATTY-ACID--COA LIGASE FADD8"/>
    <property type="match status" value="1"/>
</dbReference>
<dbReference type="eggNOG" id="COG0318">
    <property type="taxonomic scope" value="Bacteria"/>
</dbReference>
<feature type="compositionally biased region" description="Low complexity" evidence="3">
    <location>
        <begin position="164"/>
        <end position="189"/>
    </location>
</feature>
<dbReference type="STRING" id="867903.ThesuDRAFT_02163"/>
<dbReference type="NCBIfam" id="NF004837">
    <property type="entry name" value="PRK06187.1"/>
    <property type="match status" value="1"/>
</dbReference>
<dbReference type="Gene3D" id="3.40.50.980">
    <property type="match status" value="1"/>
</dbReference>
<dbReference type="OrthoDB" id="9778383at2"/>
<dbReference type="InterPro" id="IPR045851">
    <property type="entry name" value="AMP-bd_C_sf"/>
</dbReference>
<evidence type="ECO:0000313" key="6">
    <source>
        <dbReference type="EMBL" id="EKP94428.1"/>
    </source>
</evidence>
<organism evidence="6 7">
    <name type="scientific">Thermaerobacter subterraneus DSM 13965</name>
    <dbReference type="NCBI Taxonomy" id="867903"/>
    <lineage>
        <taxon>Bacteria</taxon>
        <taxon>Bacillati</taxon>
        <taxon>Bacillota</taxon>
        <taxon>Clostridia</taxon>
        <taxon>Eubacteriales</taxon>
        <taxon>Clostridiales Family XVII. Incertae Sedis</taxon>
        <taxon>Thermaerobacter</taxon>
    </lineage>
</organism>
<dbReference type="InterPro" id="IPR050237">
    <property type="entry name" value="ATP-dep_AMP-bd_enzyme"/>
</dbReference>
<dbReference type="InterPro" id="IPR042099">
    <property type="entry name" value="ANL_N_sf"/>
</dbReference>
<comment type="similarity">
    <text evidence="1">Belongs to the ATP-dependent AMP-binding enzyme family.</text>
</comment>
<dbReference type="InterPro" id="IPR025110">
    <property type="entry name" value="AMP-bd_C"/>
</dbReference>
<keyword evidence="7" id="KW-1185">Reference proteome</keyword>
<dbReference type="Gene3D" id="3.30.300.30">
    <property type="match status" value="1"/>
</dbReference>
<reference evidence="6" key="2">
    <citation type="submission" date="2012-10" db="EMBL/GenBank/DDBJ databases">
        <title>Improved high-quality draft of Thermaerobacter subterraneus C21, DSM 13965.</title>
        <authorList>
            <consortium name="DOE Joint Genome Institute"/>
            <person name="Eisen J."/>
            <person name="Huntemann M."/>
            <person name="Wei C.-L."/>
            <person name="Han J."/>
            <person name="Detter J.C."/>
            <person name="Han C."/>
            <person name="Tapia R."/>
            <person name="Chen A."/>
            <person name="Kyrpides N."/>
            <person name="Mavromatis K."/>
            <person name="Markowitz V."/>
            <person name="Szeto E."/>
            <person name="Ivanova N."/>
            <person name="Mikhailova N."/>
            <person name="Ovchinnikova G."/>
            <person name="Pagani I."/>
            <person name="Pati A."/>
            <person name="Goodwin L."/>
            <person name="Nordberg H.P."/>
            <person name="Cantor M.N."/>
            <person name="Hua S.X."/>
            <person name="Woyke T."/>
            <person name="Eisen J."/>
            <person name="Klenk H.-P."/>
        </authorList>
    </citation>
    <scope>NUCLEOTIDE SEQUENCE [LARGE SCALE GENOMIC DNA]</scope>
    <source>
        <strain evidence="6">DSM 13965</strain>
    </source>
</reference>
<feature type="domain" description="AMP-binding enzyme C-terminal" evidence="5">
    <location>
        <begin position="477"/>
        <end position="552"/>
    </location>
</feature>
<gene>
    <name evidence="6" type="ORF">ThesuDRAFT_02163</name>
</gene>
<proteinExistence type="inferred from homology"/>
<dbReference type="FunFam" id="3.30.300.30:FF:000008">
    <property type="entry name" value="2,3-dihydroxybenzoate-AMP ligase"/>
    <property type="match status" value="1"/>
</dbReference>
<dbReference type="RefSeq" id="WP_006904443.1">
    <property type="nucleotide sequence ID" value="NZ_JH976535.1"/>
</dbReference>
<evidence type="ECO:0000313" key="7">
    <source>
        <dbReference type="Proteomes" id="UP000005710"/>
    </source>
</evidence>
<keyword evidence="2 6" id="KW-0436">Ligase</keyword>
<evidence type="ECO:0000256" key="2">
    <source>
        <dbReference type="ARBA" id="ARBA00022598"/>
    </source>
</evidence>
<feature type="region of interest" description="Disordered" evidence="3">
    <location>
        <begin position="156"/>
        <end position="201"/>
    </location>
</feature>
<evidence type="ECO:0000256" key="3">
    <source>
        <dbReference type="SAM" id="MobiDB-lite"/>
    </source>
</evidence>
<comment type="caution">
    <text evidence="6">The sequence shown here is derived from an EMBL/GenBank/DDBJ whole genome shotgun (WGS) entry which is preliminary data.</text>
</comment>
<dbReference type="GO" id="GO:0016877">
    <property type="term" value="F:ligase activity, forming carbon-sulfur bonds"/>
    <property type="evidence" value="ECO:0007669"/>
    <property type="project" value="UniProtKB-ARBA"/>
</dbReference>
<dbReference type="Pfam" id="PF00501">
    <property type="entry name" value="AMP-binding"/>
    <property type="match status" value="1"/>
</dbReference>
<evidence type="ECO:0000256" key="1">
    <source>
        <dbReference type="ARBA" id="ARBA00006432"/>
    </source>
</evidence>
<dbReference type="SMR" id="K6Q029"/>